<dbReference type="GeneID" id="94434028"/>
<proteinExistence type="predicted"/>
<dbReference type="RefSeq" id="XP_067917205.1">
    <property type="nucleotide sequence ID" value="XM_068070817.1"/>
</dbReference>
<dbReference type="OrthoDB" id="346242at2759"/>
<evidence type="ECO:0000313" key="2">
    <source>
        <dbReference type="Proteomes" id="UP000221165"/>
    </source>
</evidence>
<accession>A0A2C6KG06</accession>
<comment type="caution">
    <text evidence="1">The sequence shown here is derived from an EMBL/GenBank/DDBJ whole genome shotgun (WGS) entry which is preliminary data.</text>
</comment>
<name>A0A2C6KG06_9APIC</name>
<gene>
    <name evidence="1" type="ORF">CSUI_010715</name>
</gene>
<reference evidence="1 2" key="1">
    <citation type="journal article" date="2017" name="Int. J. Parasitol.">
        <title>The genome of the protozoan parasite Cystoisospora suis and a reverse vaccinology approach to identify vaccine candidates.</title>
        <authorList>
            <person name="Palmieri N."/>
            <person name="Shrestha A."/>
            <person name="Ruttkowski B."/>
            <person name="Beck T."/>
            <person name="Vogl C."/>
            <person name="Tomley F."/>
            <person name="Blake D.P."/>
            <person name="Joachim A."/>
        </authorList>
    </citation>
    <scope>NUCLEOTIDE SEQUENCE [LARGE SCALE GENOMIC DNA]</scope>
    <source>
        <strain evidence="1 2">Wien I</strain>
    </source>
</reference>
<dbReference type="Proteomes" id="UP000221165">
    <property type="component" value="Unassembled WGS sequence"/>
</dbReference>
<organism evidence="1 2">
    <name type="scientific">Cystoisospora suis</name>
    <dbReference type="NCBI Taxonomy" id="483139"/>
    <lineage>
        <taxon>Eukaryota</taxon>
        <taxon>Sar</taxon>
        <taxon>Alveolata</taxon>
        <taxon>Apicomplexa</taxon>
        <taxon>Conoidasida</taxon>
        <taxon>Coccidia</taxon>
        <taxon>Eucoccidiorida</taxon>
        <taxon>Eimeriorina</taxon>
        <taxon>Sarcocystidae</taxon>
        <taxon>Cystoisospora</taxon>
    </lineage>
</organism>
<evidence type="ECO:0000313" key="1">
    <source>
        <dbReference type="EMBL" id="PHJ15472.1"/>
    </source>
</evidence>
<dbReference type="AlphaFoldDB" id="A0A2C6KG06"/>
<protein>
    <submittedName>
        <fullName evidence="1">Uncharacterized protein</fullName>
    </submittedName>
</protein>
<dbReference type="VEuPathDB" id="ToxoDB:CSUI_010715"/>
<sequence length="437" mass="48240">MTGFRGGCRGSWSSLALRKPSASKHGSCRSRAIFVAPPVHHLSHSPSDWADDDFWSFVDRRTYRFALGVTARQGVYGRVRNTAFTVATPPAQALQVFLLPCLRFFSASAVDPGKRIGFLSDSNRGRVTPEMLELVGISVEPKRRRENSLSFPPPLMSDENAVSQGTGANAGEASTLHGKFSQVLPEPTATPLKLQVSEPVFQISPSHLSGPILIDRSSFCSLEEMGTGDRPGAPADFSGYIRSLLFSARTPRVTRDEAVESLGRRSVAHHPITFKRYKEGMTAAHYYPSRLLHPSKAAPLPKGVYVTPFTSVEKASSMGSISSKVLHRRAGKPLAATTDHEGHLHTPQTPVPLDERVMGRLTLLFIFTTHPPHSEVKDLSRWRQALEEQPDYISLVYQNSTADLQARQSCEHGALMQCLSVPDFPQHPPLRRKIRYT</sequence>
<keyword evidence="2" id="KW-1185">Reference proteome</keyword>
<dbReference type="EMBL" id="MIGC01008051">
    <property type="protein sequence ID" value="PHJ15472.1"/>
    <property type="molecule type" value="Genomic_DNA"/>
</dbReference>